<dbReference type="AlphaFoldDB" id="A0A6J7HNZ2"/>
<dbReference type="EMBL" id="CAFBMZ010000009">
    <property type="protein sequence ID" value="CAB4917870.1"/>
    <property type="molecule type" value="Genomic_DNA"/>
</dbReference>
<accession>A0A6J7HNZ2</accession>
<reference evidence="1" key="1">
    <citation type="submission" date="2020-05" db="EMBL/GenBank/DDBJ databases">
        <authorList>
            <person name="Chiriac C."/>
            <person name="Salcher M."/>
            <person name="Ghai R."/>
            <person name="Kavagutti S V."/>
        </authorList>
    </citation>
    <scope>NUCLEOTIDE SEQUENCE</scope>
</reference>
<name>A0A6J7HNZ2_9ZZZZ</name>
<gene>
    <name evidence="1" type="ORF">UFOPK3684_00215</name>
</gene>
<evidence type="ECO:0000313" key="1">
    <source>
        <dbReference type="EMBL" id="CAB4917870.1"/>
    </source>
</evidence>
<organism evidence="1">
    <name type="scientific">freshwater metagenome</name>
    <dbReference type="NCBI Taxonomy" id="449393"/>
    <lineage>
        <taxon>unclassified sequences</taxon>
        <taxon>metagenomes</taxon>
        <taxon>ecological metagenomes</taxon>
    </lineage>
</organism>
<protein>
    <submittedName>
        <fullName evidence="1">Unannotated protein</fullName>
    </submittedName>
</protein>
<proteinExistence type="predicted"/>
<sequence length="301" mass="34977">MIIIKSIQVVLRNIITLYYRVVLRPSDDFDRNIIFKMVWDRRPILKVLNEKVASLKYVSLRVPEVKSAHRYYETKDLGNVDWSILPRNFVIKASHGSGGVIIVHDSAPIENRLPRKWKRFGWRRLEVHPDNFDREIAVKIFTSLLKKTYGQGLNRGGPEWAYWGNEPHVIIEDFLAFRAGMPLRISCNVVHEQISLFYWDQMNFPLLGKTVLTEKSTHVPPLSIQNISSGLNLSESDIERVIEMSLRIAGQMDYLRVDWLVSNDGIFFSELTNYCGGGALRGQSYFQQMSAMWRPNRKDYL</sequence>